<evidence type="ECO:0000259" key="1">
    <source>
        <dbReference type="Pfam" id="PF18730"/>
    </source>
</evidence>
<dbReference type="InterPro" id="IPR041394">
    <property type="entry name" value="HEPN_Cthe2314"/>
</dbReference>
<feature type="domain" description="Cthe-2314-like HEPN" evidence="1">
    <location>
        <begin position="50"/>
        <end position="230"/>
    </location>
</feature>
<organism evidence="2 3">
    <name type="scientific">Paenibacillus elgii</name>
    <dbReference type="NCBI Taxonomy" id="189691"/>
    <lineage>
        <taxon>Bacteria</taxon>
        <taxon>Bacillati</taxon>
        <taxon>Bacillota</taxon>
        <taxon>Bacilli</taxon>
        <taxon>Bacillales</taxon>
        <taxon>Paenibacillaceae</taxon>
        <taxon>Paenibacillus</taxon>
    </lineage>
</organism>
<reference evidence="3" key="1">
    <citation type="submission" date="2016-01" db="EMBL/GenBank/DDBJ databases">
        <title>Draft genome of Chromobacterium sp. F49.</title>
        <authorList>
            <person name="Hong K.W."/>
        </authorList>
    </citation>
    <scope>NUCLEOTIDE SEQUENCE [LARGE SCALE GENOMIC DNA]</scope>
    <source>
        <strain evidence="3">M63</strain>
    </source>
</reference>
<accession>A0A161UAY3</accession>
<keyword evidence="3" id="KW-1185">Reference proteome</keyword>
<dbReference type="Pfam" id="PF18730">
    <property type="entry name" value="HEPN_Cthe2314"/>
    <property type="match status" value="1"/>
</dbReference>
<dbReference type="RefSeq" id="WP_063178121.1">
    <property type="nucleotide sequence ID" value="NZ_CP121215.1"/>
</dbReference>
<sequence length="232" mass="27586">MLRAIFGEPPRQDTGLLLEANEAIRGYLRTVTRTKKGAAPTAQERRYAIWCQSFLRALDEMEQSQYAAVRYGERVKTTFIDRMEREELDDYHRHLYYYNNALIRLFAVLDKLGHFMNERFALKTEKAKSRFSYFTVLRNMHQHKLFTDLEDKLYELKTSYKEPLTRLRNQRNMEIHTINADLLDDLMKAEEAKYGERLRSETEDVRGNLADLEQGCDMAFRSVTTVFRYLVR</sequence>
<proteinExistence type="predicted"/>
<name>A0A161UAY3_9BACL</name>
<dbReference type="Proteomes" id="UP000076563">
    <property type="component" value="Unassembled WGS sequence"/>
</dbReference>
<dbReference type="eggNOG" id="ENOG5030ZJD">
    <property type="taxonomic scope" value="Bacteria"/>
</dbReference>
<dbReference type="OrthoDB" id="2641850at2"/>
<dbReference type="AlphaFoldDB" id="A0A161UAY3"/>
<gene>
    <name evidence="2" type="ORF">AV654_07885</name>
</gene>
<dbReference type="EMBL" id="LQRA01000024">
    <property type="protein sequence ID" value="KZE83487.1"/>
    <property type="molecule type" value="Genomic_DNA"/>
</dbReference>
<evidence type="ECO:0000313" key="2">
    <source>
        <dbReference type="EMBL" id="KZE83487.1"/>
    </source>
</evidence>
<evidence type="ECO:0000313" key="3">
    <source>
        <dbReference type="Proteomes" id="UP000076563"/>
    </source>
</evidence>
<comment type="caution">
    <text evidence="2">The sequence shown here is derived from an EMBL/GenBank/DDBJ whole genome shotgun (WGS) entry which is preliminary data.</text>
</comment>
<dbReference type="STRING" id="1007103.GCA_000213315_05988"/>
<protein>
    <recommendedName>
        <fullName evidence="1">Cthe-2314-like HEPN domain-containing protein</fullName>
    </recommendedName>
</protein>